<comment type="similarity">
    <text evidence="1 2">Belongs to the OSBP family.</text>
</comment>
<organism evidence="5 6">
    <name type="scientific">Malassezia psittaci</name>
    <dbReference type="NCBI Taxonomy" id="1821823"/>
    <lineage>
        <taxon>Eukaryota</taxon>
        <taxon>Fungi</taxon>
        <taxon>Dikarya</taxon>
        <taxon>Basidiomycota</taxon>
        <taxon>Ustilaginomycotina</taxon>
        <taxon>Malasseziomycetes</taxon>
        <taxon>Malasseziales</taxon>
        <taxon>Malasseziaceae</taxon>
        <taxon>Malassezia</taxon>
    </lineage>
</organism>
<dbReference type="Pfam" id="PF01237">
    <property type="entry name" value="Oxysterol_BP"/>
    <property type="match status" value="1"/>
</dbReference>
<evidence type="ECO:0000256" key="4">
    <source>
        <dbReference type="SAM" id="MobiDB-lite"/>
    </source>
</evidence>
<name>A0AAF0JEL0_9BASI</name>
<dbReference type="SUPFAM" id="SSF144000">
    <property type="entry name" value="Oxysterol-binding protein-like"/>
    <property type="match status" value="1"/>
</dbReference>
<proteinExistence type="inferred from homology"/>
<dbReference type="EMBL" id="CP118376">
    <property type="protein sequence ID" value="WFD43514.1"/>
    <property type="molecule type" value="Genomic_DNA"/>
</dbReference>
<keyword evidence="6" id="KW-1185">Reference proteome</keyword>
<evidence type="ECO:0000313" key="6">
    <source>
        <dbReference type="Proteomes" id="UP001214628"/>
    </source>
</evidence>
<dbReference type="Gene3D" id="3.30.70.3490">
    <property type="match status" value="1"/>
</dbReference>
<evidence type="ECO:0000256" key="2">
    <source>
        <dbReference type="RuleBase" id="RU003844"/>
    </source>
</evidence>
<feature type="region of interest" description="Disordered" evidence="4">
    <location>
        <begin position="1"/>
        <end position="23"/>
    </location>
</feature>
<dbReference type="PANTHER" id="PTHR10972:SF212">
    <property type="entry name" value="OXYSTEROL-BINDING PROTEIN-LIKE PROTEIN 1"/>
    <property type="match status" value="1"/>
</dbReference>
<dbReference type="PROSITE" id="PS01013">
    <property type="entry name" value="OSBP"/>
    <property type="match status" value="1"/>
</dbReference>
<dbReference type="InterPro" id="IPR000648">
    <property type="entry name" value="Oxysterol-bd"/>
</dbReference>
<dbReference type="InterPro" id="IPR018494">
    <property type="entry name" value="Oxysterol-bd_CS"/>
</dbReference>
<sequence length="454" mass="50240">MSSGVSSVPAMDEEPTVEDGVQASDSSKLKSLLSVLKRTVGVKDLASLRLSLPAHLLEPMVCRNTNAQPNLEYWNYQDRADFFVSIGEYDDALDRMLAAVRYAVTKELKFVHGRVCKPYNSTLGEHFRCRWDVQPVVIDANGHQVPSESLKSETPTVLKLPNGAQSSRTGPCRVVYLTEQVSHHPPISAFYYDCPEAGITMHGIDQVSAKFTGTAVKIQPGEFNQGVFITLGPNAKGKGANGEQYRMTHPAGAIYGLFKGSFWPAVTDVATITCTPGSQGGKHYRAIIEYKEEGWLSKPKYAIEGCIYTYEPGTASESYSTLKQVPSSQVVVQLRGNWRGLITWSFKGEKTANALVNLADLAPCPRNVRPLEMQDPNESRRIWHGVTEAILNQKYSQATQVKQQVEQQQRDLAAQRKQEGVEFVPKYFIPNLASGRPQLTEAGCAAIEAERRRI</sequence>
<evidence type="ECO:0000256" key="1">
    <source>
        <dbReference type="ARBA" id="ARBA00008842"/>
    </source>
</evidence>
<evidence type="ECO:0000313" key="5">
    <source>
        <dbReference type="EMBL" id="WFD43514.1"/>
    </source>
</evidence>
<dbReference type="GO" id="GO:0016020">
    <property type="term" value="C:membrane"/>
    <property type="evidence" value="ECO:0007669"/>
    <property type="project" value="TreeGrafter"/>
</dbReference>
<evidence type="ECO:0008006" key="7">
    <source>
        <dbReference type="Google" id="ProtNLM"/>
    </source>
</evidence>
<dbReference type="GO" id="GO:0005829">
    <property type="term" value="C:cytosol"/>
    <property type="evidence" value="ECO:0007669"/>
    <property type="project" value="TreeGrafter"/>
</dbReference>
<gene>
    <name evidence="5" type="ORF">MPSI1_002176</name>
</gene>
<accession>A0AAF0JEL0</accession>
<evidence type="ECO:0000256" key="3">
    <source>
        <dbReference type="SAM" id="Coils"/>
    </source>
</evidence>
<reference evidence="5" key="1">
    <citation type="submission" date="2023-02" db="EMBL/GenBank/DDBJ databases">
        <title>Mating type loci evolution in Malassezia.</title>
        <authorList>
            <person name="Coelho M.A."/>
        </authorList>
    </citation>
    <scope>NUCLEOTIDE SEQUENCE</scope>
    <source>
        <strain evidence="5">CBS 14136</strain>
    </source>
</reference>
<dbReference type="Proteomes" id="UP001214628">
    <property type="component" value="Chromosome 2"/>
</dbReference>
<feature type="coiled-coil region" evidence="3">
    <location>
        <begin position="391"/>
        <end position="418"/>
    </location>
</feature>
<dbReference type="GO" id="GO:0032934">
    <property type="term" value="F:sterol binding"/>
    <property type="evidence" value="ECO:0007669"/>
    <property type="project" value="TreeGrafter"/>
</dbReference>
<protein>
    <recommendedName>
        <fullName evidence="7">Oxysterol-binding protein</fullName>
    </recommendedName>
</protein>
<dbReference type="AlphaFoldDB" id="A0AAF0JEL0"/>
<dbReference type="PANTHER" id="PTHR10972">
    <property type="entry name" value="OXYSTEROL-BINDING PROTEIN-RELATED"/>
    <property type="match status" value="1"/>
</dbReference>
<keyword evidence="3" id="KW-0175">Coiled coil</keyword>
<dbReference type="Gene3D" id="2.40.160.120">
    <property type="match status" value="1"/>
</dbReference>
<dbReference type="InterPro" id="IPR037239">
    <property type="entry name" value="OSBP_sf"/>
</dbReference>